<accession>A0ABP0N9E5</accession>
<dbReference type="SUPFAM" id="SSF52141">
    <property type="entry name" value="Uracil-DNA glycosylase-like"/>
    <property type="match status" value="1"/>
</dbReference>
<dbReference type="EMBL" id="CAXAMN010021374">
    <property type="protein sequence ID" value="CAK9058880.1"/>
    <property type="molecule type" value="Genomic_DNA"/>
</dbReference>
<protein>
    <recommendedName>
        <fullName evidence="2">DUF4116 domain-containing protein</fullName>
    </recommendedName>
</protein>
<dbReference type="InterPro" id="IPR036895">
    <property type="entry name" value="Uracil-DNA_glycosylase-like_sf"/>
</dbReference>
<dbReference type="InterPro" id="IPR025197">
    <property type="entry name" value="DUF4116"/>
</dbReference>
<dbReference type="Proteomes" id="UP001642484">
    <property type="component" value="Unassembled WGS sequence"/>
</dbReference>
<organism evidence="3 4">
    <name type="scientific">Durusdinium trenchii</name>
    <dbReference type="NCBI Taxonomy" id="1381693"/>
    <lineage>
        <taxon>Eukaryota</taxon>
        <taxon>Sar</taxon>
        <taxon>Alveolata</taxon>
        <taxon>Dinophyceae</taxon>
        <taxon>Suessiales</taxon>
        <taxon>Symbiodiniaceae</taxon>
        <taxon>Durusdinium</taxon>
    </lineage>
</organism>
<evidence type="ECO:0000313" key="3">
    <source>
        <dbReference type="EMBL" id="CAK9058880.1"/>
    </source>
</evidence>
<proteinExistence type="predicted"/>
<name>A0ABP0N9E5_9DINO</name>
<feature type="domain" description="DUF4116" evidence="2">
    <location>
        <begin position="263"/>
        <end position="311"/>
    </location>
</feature>
<sequence>MAERIPRGLVVGQAPPLPPESLSSDYKPLQGQPEKRLARLAGLSLDELWAFFDRVDLLGWCPGKKDRKSYHQWSAGYRKHRCDGHRFPLSVARLVAARLRRFGRLERYAVVVLCGRLVAAAFALSLDRCVPWTEEQDGVRFLVLPHPSGVSHFWNDEESWHRAAMVFRSALRAAGLRACSEKIRIPNVLPCFAAFGKTMTPNMEENLESLETKTQVPKAKGQVHLGLALQYAPDFKDDWEVVMCAVSKNGTALMWASDVLQADKEVVLRAVQENGGALAYASQELRADRDVVLAAVQQRGISLRYAAQELKGDPEVVKAAARQSKRALMYAAEFLKKDAAFIREASSQVAVAVQESVISEPVPPCYGPGL</sequence>
<reference evidence="3 4" key="1">
    <citation type="submission" date="2024-02" db="EMBL/GenBank/DDBJ databases">
        <authorList>
            <person name="Chen Y."/>
            <person name="Shah S."/>
            <person name="Dougan E. K."/>
            <person name="Thang M."/>
            <person name="Chan C."/>
        </authorList>
    </citation>
    <scope>NUCLEOTIDE SEQUENCE [LARGE SCALE GENOMIC DNA]</scope>
</reference>
<evidence type="ECO:0000256" key="1">
    <source>
        <dbReference type="SAM" id="MobiDB-lite"/>
    </source>
</evidence>
<comment type="caution">
    <text evidence="3">The sequence shown here is derived from an EMBL/GenBank/DDBJ whole genome shotgun (WGS) entry which is preliminary data.</text>
</comment>
<dbReference type="Pfam" id="PF13475">
    <property type="entry name" value="DUF4116"/>
    <property type="match status" value="2"/>
</dbReference>
<gene>
    <name evidence="3" type="ORF">CCMP2556_LOCUS29020</name>
</gene>
<keyword evidence="4" id="KW-1185">Reference proteome</keyword>
<feature type="region of interest" description="Disordered" evidence="1">
    <location>
        <begin position="1"/>
        <end position="29"/>
    </location>
</feature>
<feature type="domain" description="DUF4116" evidence="2">
    <location>
        <begin position="226"/>
        <end position="260"/>
    </location>
</feature>
<evidence type="ECO:0000259" key="2">
    <source>
        <dbReference type="Pfam" id="PF13475"/>
    </source>
</evidence>
<evidence type="ECO:0000313" key="4">
    <source>
        <dbReference type="Proteomes" id="UP001642484"/>
    </source>
</evidence>